<evidence type="ECO:0000256" key="6">
    <source>
        <dbReference type="ARBA" id="ARBA00022777"/>
    </source>
</evidence>
<feature type="transmembrane region" description="Helical" evidence="8">
    <location>
        <begin position="216"/>
        <end position="238"/>
    </location>
</feature>
<keyword evidence="11" id="KW-1185">Reference proteome</keyword>
<evidence type="ECO:0000256" key="2">
    <source>
        <dbReference type="ARBA" id="ARBA00022448"/>
    </source>
</evidence>
<dbReference type="PANTHER" id="PTHR45008:SF1">
    <property type="entry name" value="PTS SYSTEM GLUCOSE-SPECIFIC EIIA COMPONENT"/>
    <property type="match status" value="1"/>
</dbReference>
<evidence type="ECO:0000256" key="3">
    <source>
        <dbReference type="ARBA" id="ARBA00022597"/>
    </source>
</evidence>
<feature type="domain" description="PTS EIIA type-1" evidence="9">
    <location>
        <begin position="25"/>
        <end position="128"/>
    </location>
</feature>
<evidence type="ECO:0000313" key="10">
    <source>
        <dbReference type="EMBL" id="MSU09769.1"/>
    </source>
</evidence>
<feature type="compositionally biased region" description="Acidic residues" evidence="7">
    <location>
        <begin position="171"/>
        <end position="190"/>
    </location>
</feature>
<evidence type="ECO:0000256" key="8">
    <source>
        <dbReference type="SAM" id="Phobius"/>
    </source>
</evidence>
<dbReference type="Gene3D" id="2.70.70.10">
    <property type="entry name" value="Glucose Permease (Domain IIA)"/>
    <property type="match status" value="1"/>
</dbReference>
<proteinExistence type="predicted"/>
<evidence type="ECO:0000256" key="4">
    <source>
        <dbReference type="ARBA" id="ARBA00022679"/>
    </source>
</evidence>
<feature type="region of interest" description="Disordered" evidence="7">
    <location>
        <begin position="171"/>
        <end position="201"/>
    </location>
</feature>
<name>A0A6I2UJC3_9FIRM</name>
<protein>
    <submittedName>
        <fullName evidence="10">PTS glucose transporter subunit IIA</fullName>
    </submittedName>
</protein>
<keyword evidence="6" id="KW-0418">Kinase</keyword>
<dbReference type="NCBIfam" id="TIGR00830">
    <property type="entry name" value="PTBA"/>
    <property type="match status" value="1"/>
</dbReference>
<dbReference type="Proteomes" id="UP000433181">
    <property type="component" value="Unassembled WGS sequence"/>
</dbReference>
<dbReference type="GO" id="GO:0005737">
    <property type="term" value="C:cytoplasm"/>
    <property type="evidence" value="ECO:0007669"/>
    <property type="project" value="UniProtKB-SubCell"/>
</dbReference>
<accession>A0A6I2UJC3</accession>
<comment type="caution">
    <text evidence="10">The sequence shown here is derived from an EMBL/GenBank/DDBJ whole genome shotgun (WGS) entry which is preliminary data.</text>
</comment>
<organism evidence="10 11">
    <name type="scientific">Anaerovibrio slackiae</name>
    <dbReference type="NCBI Taxonomy" id="2652309"/>
    <lineage>
        <taxon>Bacteria</taxon>
        <taxon>Bacillati</taxon>
        <taxon>Bacillota</taxon>
        <taxon>Negativicutes</taxon>
        <taxon>Selenomonadales</taxon>
        <taxon>Selenomonadaceae</taxon>
        <taxon>Anaerovibrio</taxon>
    </lineage>
</organism>
<dbReference type="PANTHER" id="PTHR45008">
    <property type="entry name" value="PTS SYSTEM GLUCOSE-SPECIFIC EIIA COMPONENT"/>
    <property type="match status" value="1"/>
</dbReference>
<evidence type="ECO:0000256" key="5">
    <source>
        <dbReference type="ARBA" id="ARBA00022683"/>
    </source>
</evidence>
<dbReference type="RefSeq" id="WP_154407929.1">
    <property type="nucleotide sequence ID" value="NZ_VUNR01000033.1"/>
</dbReference>
<keyword evidence="4" id="KW-0808">Transferase</keyword>
<dbReference type="PROSITE" id="PS51093">
    <property type="entry name" value="PTS_EIIA_TYPE_1"/>
    <property type="match status" value="1"/>
</dbReference>
<keyword evidence="8" id="KW-0472">Membrane</keyword>
<dbReference type="InterPro" id="IPR011055">
    <property type="entry name" value="Dup_hybrid_motif"/>
</dbReference>
<keyword evidence="2" id="KW-0813">Transport</keyword>
<gene>
    <name evidence="10" type="ORF">FYJ84_12365</name>
</gene>
<keyword evidence="8" id="KW-0812">Transmembrane</keyword>
<keyword evidence="8" id="KW-1133">Transmembrane helix</keyword>
<dbReference type="GO" id="GO:0016301">
    <property type="term" value="F:kinase activity"/>
    <property type="evidence" value="ECO:0007669"/>
    <property type="project" value="UniProtKB-KW"/>
</dbReference>
<dbReference type="InterPro" id="IPR001127">
    <property type="entry name" value="PTS_EIIA_1_perm"/>
</dbReference>
<dbReference type="AlphaFoldDB" id="A0A6I2UJC3"/>
<dbReference type="InterPro" id="IPR050890">
    <property type="entry name" value="PTS_EIIA_component"/>
</dbReference>
<feature type="compositionally biased region" description="Basic and acidic residues" evidence="7">
    <location>
        <begin position="191"/>
        <end position="201"/>
    </location>
</feature>
<evidence type="ECO:0000256" key="1">
    <source>
        <dbReference type="ARBA" id="ARBA00004496"/>
    </source>
</evidence>
<dbReference type="Pfam" id="PF00358">
    <property type="entry name" value="PTS_EIIA_1"/>
    <property type="match status" value="1"/>
</dbReference>
<sequence>MGEDYKISIFAPMAGQVVDLGKVPDPVYAERMMGDGVAIIPEDGTMFSPVSGYINVIAEDKHAFGFTSDDGLEVLVHFGVDIKLEPDCCTVHKGVNSRVQAGDMIAEFDLEKVKAKGINPITPVIICGGLDGKVIRPATGHAKAGAGAVMTIVDVEKEKAAEAALGNIPEADGEAMDVAPDESGEAADGAEQEKAAPRRESEAMEFLRDKTNWPRLAAGFVGLTAALVVIFVGLAMLIGH</sequence>
<dbReference type="EMBL" id="VUNR01000033">
    <property type="protein sequence ID" value="MSU09769.1"/>
    <property type="molecule type" value="Genomic_DNA"/>
</dbReference>
<dbReference type="GeneID" id="96779717"/>
<evidence type="ECO:0000256" key="7">
    <source>
        <dbReference type="SAM" id="MobiDB-lite"/>
    </source>
</evidence>
<reference evidence="10 11" key="1">
    <citation type="submission" date="2019-08" db="EMBL/GenBank/DDBJ databases">
        <title>In-depth cultivation of the pig gut microbiome towards novel bacterial diversity and tailored functional studies.</title>
        <authorList>
            <person name="Wylensek D."/>
            <person name="Hitch T.C.A."/>
            <person name="Clavel T."/>
        </authorList>
    </citation>
    <scope>NUCLEOTIDE SEQUENCE [LARGE SCALE GENOMIC DNA]</scope>
    <source>
        <strain evidence="10 11">WCA-693-APC-5D-A</strain>
    </source>
</reference>
<keyword evidence="5" id="KW-0598">Phosphotransferase system</keyword>
<dbReference type="GO" id="GO:0009401">
    <property type="term" value="P:phosphoenolpyruvate-dependent sugar phosphotransferase system"/>
    <property type="evidence" value="ECO:0007669"/>
    <property type="project" value="UniProtKB-KW"/>
</dbReference>
<evidence type="ECO:0000313" key="11">
    <source>
        <dbReference type="Proteomes" id="UP000433181"/>
    </source>
</evidence>
<keyword evidence="3 10" id="KW-0762">Sugar transport</keyword>
<comment type="subcellular location">
    <subcellularLocation>
        <location evidence="1">Cytoplasm</location>
    </subcellularLocation>
</comment>
<evidence type="ECO:0000259" key="9">
    <source>
        <dbReference type="PROSITE" id="PS51093"/>
    </source>
</evidence>
<dbReference type="SUPFAM" id="SSF51261">
    <property type="entry name" value="Duplicated hybrid motif"/>
    <property type="match status" value="1"/>
</dbReference>